<dbReference type="GO" id="GO:0006526">
    <property type="term" value="P:L-arginine biosynthetic process"/>
    <property type="evidence" value="ECO:0007669"/>
    <property type="project" value="UniProtKB-UniRule"/>
</dbReference>
<dbReference type="Gene3D" id="3.60.70.12">
    <property type="entry name" value="L-amino peptidase D-ALA esterase/amidase"/>
    <property type="match status" value="1"/>
</dbReference>
<feature type="binding site" evidence="8">
    <location>
        <position position="456"/>
    </location>
    <ligand>
        <name>substrate</name>
    </ligand>
</feature>
<keyword evidence="3 8" id="KW-0028">Amino-acid biosynthesis</keyword>
<dbReference type="Proteomes" id="UP000019132">
    <property type="component" value="Unassembled WGS sequence"/>
</dbReference>
<comment type="similarity">
    <text evidence="1 8">Belongs to the ArgJ family.</text>
</comment>
<feature type="active site" description="Nucleophile" evidence="8">
    <location>
        <position position="224"/>
    </location>
</feature>
<evidence type="ECO:0000256" key="8">
    <source>
        <dbReference type="HAMAP-Rule" id="MF_03124"/>
    </source>
</evidence>
<dbReference type="PANTHER" id="PTHR23100">
    <property type="entry name" value="ARGININE BIOSYNTHESIS BIFUNCTIONAL PROTEIN ARGJ"/>
    <property type="match status" value="1"/>
</dbReference>
<dbReference type="EnsemblProtists" id="PYU1_T007506">
    <property type="protein sequence ID" value="PYU1_T007506"/>
    <property type="gene ID" value="PYU1_G007490"/>
</dbReference>
<dbReference type="HOGENOM" id="CLU_027172_1_0_1"/>
<keyword evidence="8" id="KW-0496">Mitochondrion</keyword>
<evidence type="ECO:0000256" key="1">
    <source>
        <dbReference type="ARBA" id="ARBA00006774"/>
    </source>
</evidence>
<dbReference type="PANTHER" id="PTHR23100:SF0">
    <property type="entry name" value="ARGININE BIOSYNTHESIS BIFUNCTIONAL PROTEIN ARGJ, MITOCHONDRIAL"/>
    <property type="match status" value="1"/>
</dbReference>
<keyword evidence="4 8" id="KW-0808">Transferase</keyword>
<keyword evidence="6 8" id="KW-0511">Multifunctional enzyme</keyword>
<evidence type="ECO:0000256" key="5">
    <source>
        <dbReference type="ARBA" id="ARBA00022813"/>
    </source>
</evidence>
<dbReference type="Pfam" id="PF01960">
    <property type="entry name" value="ArgJ"/>
    <property type="match status" value="1"/>
</dbReference>
<evidence type="ECO:0000256" key="4">
    <source>
        <dbReference type="ARBA" id="ARBA00022679"/>
    </source>
</evidence>
<feature type="binding site" evidence="8">
    <location>
        <position position="305"/>
    </location>
    <ligand>
        <name>substrate</name>
    </ligand>
</feature>
<dbReference type="GO" id="GO:0005759">
    <property type="term" value="C:mitochondrial matrix"/>
    <property type="evidence" value="ECO:0007669"/>
    <property type="project" value="UniProtKB-SubCell"/>
</dbReference>
<dbReference type="GO" id="GO:0004042">
    <property type="term" value="F:L-glutamate N-acetyltransferase activity"/>
    <property type="evidence" value="ECO:0007669"/>
    <property type="project" value="UniProtKB-UniRule"/>
</dbReference>
<dbReference type="SUPFAM" id="SSF56266">
    <property type="entry name" value="DmpA/ArgJ-like"/>
    <property type="match status" value="1"/>
</dbReference>
<evidence type="ECO:0000256" key="6">
    <source>
        <dbReference type="ARBA" id="ARBA00023268"/>
    </source>
</evidence>
<comment type="catalytic activity">
    <reaction evidence="8">
        <text>L-glutamate + acetyl-CoA = N-acetyl-L-glutamate + CoA + H(+)</text>
        <dbReference type="Rhea" id="RHEA:24292"/>
        <dbReference type="ChEBI" id="CHEBI:15378"/>
        <dbReference type="ChEBI" id="CHEBI:29985"/>
        <dbReference type="ChEBI" id="CHEBI:44337"/>
        <dbReference type="ChEBI" id="CHEBI:57287"/>
        <dbReference type="ChEBI" id="CHEBI:57288"/>
        <dbReference type="EC" id="2.3.1.1"/>
    </reaction>
</comment>
<dbReference type="OMA" id="WGRIVMA"/>
<comment type="subunit">
    <text evidence="8">Heterodimer of an alpha and a beta chain.</text>
</comment>
<evidence type="ECO:0000313" key="9">
    <source>
        <dbReference type="EnsemblProtists" id="PYU1_T007506"/>
    </source>
</evidence>
<dbReference type="GO" id="GO:0006592">
    <property type="term" value="P:ornithine biosynthetic process"/>
    <property type="evidence" value="ECO:0007669"/>
    <property type="project" value="TreeGrafter"/>
</dbReference>
<dbReference type="InterPro" id="IPR016117">
    <property type="entry name" value="ArgJ-like_dom_sf"/>
</dbReference>
<feature type="binding site" evidence="8">
    <location>
        <position position="461"/>
    </location>
    <ligand>
        <name>substrate</name>
    </ligand>
</feature>
<comment type="pathway">
    <text evidence="8">Amino-acid biosynthesis; L-arginine biosynthesis; N(2)-acetyl-L-ornithine from L-glutamate: step 1/4.</text>
</comment>
<sequence>MLRLVPSRAALLRRRCFSTNGHPFVFESRHEYNEYLQTHQSRLPWGFSVATTSFEFVPQEAPHLPATMTLSLIKPVKPTSLFGAVFTQNAFPGAPVLVGRKRLHEKKLGAIIVNNKISNVCASGGGVTDAQEVCDALAKHLRLEGGNQVLPSSTGVIGWRIPVDVMIENIPQLVENLQSESVLPVAEGIMTTDLYPKVRSMDVCGGRITGIAKGAGMIEPDMATMLSYILTDLSVPRDVLRQCLLEVVGDTYNSMSIDTDQSTSDTVSIVSSDQIPFDMAKLPEFKAALQEICQGLCEDIVRNGEGAHHVMRVVVRGAQSVEMAKGVGKSVVNSPLLKCAVAGNDPNVGRLVMAVGKYMGKHHKDADITRRMKIRVGGISIFENGEFVLNSDIEQLLVDHMRQAQLIEPTRGGLDVTSHDYPPHGKFVEIDIDLGIGNERARVLGIDLTHEYVAINADYRS</sequence>
<dbReference type="FunFam" id="3.60.70.12:FF:000001">
    <property type="entry name" value="Arginine biosynthesis bifunctional protein ArgJ, chloroplastic"/>
    <property type="match status" value="1"/>
</dbReference>
<dbReference type="InterPro" id="IPR042195">
    <property type="entry name" value="ArgJ_beta_C"/>
</dbReference>
<keyword evidence="10" id="KW-1185">Reference proteome</keyword>
<feature type="site" description="Cleavage; by autolysis" evidence="8">
    <location>
        <begin position="223"/>
        <end position="224"/>
    </location>
</feature>
<dbReference type="VEuPathDB" id="FungiDB:PYU1_G007490"/>
<keyword evidence="2 8" id="KW-0055">Arginine biosynthesis</keyword>
<dbReference type="EC" id="2.3.1.1" evidence="8"/>
<keyword evidence="7 8" id="KW-0012">Acyltransferase</keyword>
<accession>K3WRB2</accession>
<comment type="subcellular location">
    <subcellularLocation>
        <location evidence="8">Mitochondrion matrix</location>
    </subcellularLocation>
</comment>
<comment type="PTM">
    <text evidence="8">The alpha and beta chains are autoproteolytically processed from a single precursor protein within the mitochondrion.</text>
</comment>
<organism evidence="9 10">
    <name type="scientific">Globisporangium ultimum (strain ATCC 200006 / CBS 805.95 / DAOM BR144)</name>
    <name type="common">Pythium ultimum</name>
    <dbReference type="NCBI Taxonomy" id="431595"/>
    <lineage>
        <taxon>Eukaryota</taxon>
        <taxon>Sar</taxon>
        <taxon>Stramenopiles</taxon>
        <taxon>Oomycota</taxon>
        <taxon>Peronosporomycetes</taxon>
        <taxon>Pythiales</taxon>
        <taxon>Pythiaceae</taxon>
        <taxon>Globisporangium</taxon>
    </lineage>
</organism>
<proteinExistence type="inferred from homology"/>
<dbReference type="FunFam" id="3.10.20.340:FF:000004">
    <property type="entry name" value="Arginine biosynthesis bifunctional protein ArgJ, mitochondrial"/>
    <property type="match status" value="1"/>
</dbReference>
<feature type="chain" id="PRO_5023507688" description="Arginine biosynthesis bifunctional protein ArgJ beta chain" evidence="8">
    <location>
        <begin position="224"/>
        <end position="461"/>
    </location>
</feature>
<dbReference type="GO" id="GO:0004358">
    <property type="term" value="F:L-glutamate N-acetyltransferase activity, acting on acetyl-L-ornithine as donor"/>
    <property type="evidence" value="ECO:0007669"/>
    <property type="project" value="UniProtKB-UniRule"/>
</dbReference>
<feature type="site" description="Involved in the stabilization of negative charge on the oxyanion by the formation of the oxyanion hole" evidence="8">
    <location>
        <position position="154"/>
    </location>
</feature>
<dbReference type="UniPathway" id="UPA00068">
    <property type="reaction ID" value="UER00106"/>
</dbReference>
<reference evidence="10" key="2">
    <citation type="submission" date="2010-04" db="EMBL/GenBank/DDBJ databases">
        <authorList>
            <person name="Buell R."/>
            <person name="Hamilton J."/>
            <person name="Hostetler J."/>
        </authorList>
    </citation>
    <scope>NUCLEOTIDE SEQUENCE [LARGE SCALE GENOMIC DNA]</scope>
    <source>
        <strain evidence="10">DAOM:BR144</strain>
    </source>
</reference>
<dbReference type="InterPro" id="IPR002813">
    <property type="entry name" value="Arg_biosynth_ArgJ"/>
</dbReference>
<dbReference type="HAMAP" id="MF_01106">
    <property type="entry name" value="ArgJ"/>
    <property type="match status" value="1"/>
</dbReference>
<evidence type="ECO:0000256" key="3">
    <source>
        <dbReference type="ARBA" id="ARBA00022605"/>
    </source>
</evidence>
<evidence type="ECO:0000256" key="7">
    <source>
        <dbReference type="ARBA" id="ARBA00023315"/>
    </source>
</evidence>
<feature type="binding site" evidence="8">
    <location>
        <position position="191"/>
    </location>
    <ligand>
        <name>substrate</name>
    </ligand>
</feature>
<dbReference type="InParanoid" id="K3WRB2"/>
<evidence type="ECO:0000256" key="2">
    <source>
        <dbReference type="ARBA" id="ARBA00022571"/>
    </source>
</evidence>
<feature type="site" description="Involved in the stabilization of negative charge on the oxyanion by the formation of the oxyanion hole" evidence="8">
    <location>
        <position position="155"/>
    </location>
</feature>
<reference evidence="9" key="3">
    <citation type="submission" date="2015-02" db="UniProtKB">
        <authorList>
            <consortium name="EnsemblProtists"/>
        </authorList>
    </citation>
    <scope>IDENTIFICATION</scope>
    <source>
        <strain evidence="9">DAOM BR144</strain>
    </source>
</reference>
<feature type="chain" id="PRO_5023507689" description="Arginine biosynthesis bifunctional protein ArgJ alpha chain" evidence="8">
    <location>
        <begin position="1"/>
        <end position="223"/>
    </location>
</feature>
<evidence type="ECO:0000313" key="10">
    <source>
        <dbReference type="Proteomes" id="UP000019132"/>
    </source>
</evidence>
<dbReference type="STRING" id="431595.K3WRB2"/>
<protein>
    <recommendedName>
        <fullName evidence="8">Arginine biosynthesis bifunctional protein ArgJ, mitochondrial</fullName>
    </recommendedName>
    <domain>
        <recommendedName>
            <fullName evidence="8">Glutamate N-acetyltransferase</fullName>
            <shortName evidence="8">GAT</shortName>
            <ecNumber evidence="8">2.3.1.35</ecNumber>
        </recommendedName>
        <alternativeName>
            <fullName evidence="8">Ornithine acetyltransferase</fullName>
            <shortName evidence="8">OATase</shortName>
        </alternativeName>
        <alternativeName>
            <fullName evidence="8">Ornithine transacetylase</fullName>
        </alternativeName>
    </domain>
    <domain>
        <recommendedName>
            <fullName evidence="8">Amino-acid acetyltransferase</fullName>
            <ecNumber evidence="8">2.3.1.1</ecNumber>
        </recommendedName>
        <alternativeName>
            <fullName evidence="8">N-acetylglutamate synthase</fullName>
            <shortName evidence="8">AGS</shortName>
        </alternativeName>
    </domain>
    <component>
        <recommendedName>
            <fullName evidence="8">Arginine biosynthesis bifunctional protein ArgJ alpha chain</fullName>
        </recommendedName>
    </component>
    <component>
        <recommendedName>
            <fullName evidence="8">Arginine biosynthesis bifunctional protein ArgJ beta chain</fullName>
        </recommendedName>
    </component>
</protein>
<feature type="binding site" evidence="8">
    <location>
        <position position="213"/>
    </location>
    <ligand>
        <name>substrate</name>
    </ligand>
</feature>
<comment type="catalytic activity">
    <reaction evidence="8">
        <text>N(2)-acetyl-L-ornithine + L-glutamate = N-acetyl-L-glutamate + L-ornithine</text>
        <dbReference type="Rhea" id="RHEA:15349"/>
        <dbReference type="ChEBI" id="CHEBI:29985"/>
        <dbReference type="ChEBI" id="CHEBI:44337"/>
        <dbReference type="ChEBI" id="CHEBI:46911"/>
        <dbReference type="ChEBI" id="CHEBI:57805"/>
        <dbReference type="EC" id="2.3.1.35"/>
    </reaction>
</comment>
<dbReference type="eggNOG" id="KOG2786">
    <property type="taxonomic scope" value="Eukaryota"/>
</dbReference>
<comment type="function">
    <text evidence="8">Catalyzes two activities which are involved in the cyclic version of arginine biosynthesis: the synthesis of acetylglutamate from glutamate and acetyl-CoA, and of ornithine by transacetylation between acetylornithine and glutamate.</text>
</comment>
<feature type="binding site" evidence="8">
    <location>
        <position position="224"/>
    </location>
    <ligand>
        <name>substrate</name>
    </ligand>
</feature>
<dbReference type="CDD" id="cd02152">
    <property type="entry name" value="OAT"/>
    <property type="match status" value="1"/>
</dbReference>
<dbReference type="AlphaFoldDB" id="K3WRB2"/>
<dbReference type="EMBL" id="GL376585">
    <property type="status" value="NOT_ANNOTATED_CDS"/>
    <property type="molecule type" value="Genomic_DNA"/>
</dbReference>
<comment type="pathway">
    <text evidence="8">Amino-acid biosynthesis; L-arginine biosynthesis; L-ornithine and N-acetyl-L-glutamate from L-glutamate and N(2)-acetyl-L-ornithine (cyclic): step 1/1.</text>
</comment>
<reference evidence="10" key="1">
    <citation type="journal article" date="2010" name="Genome Biol.">
        <title>Genome sequence of the necrotrophic plant pathogen Pythium ultimum reveals original pathogenicity mechanisms and effector repertoire.</title>
        <authorList>
            <person name="Levesque C.A."/>
            <person name="Brouwer H."/>
            <person name="Cano L."/>
            <person name="Hamilton J.P."/>
            <person name="Holt C."/>
            <person name="Huitema E."/>
            <person name="Raffaele S."/>
            <person name="Robideau G.P."/>
            <person name="Thines M."/>
            <person name="Win J."/>
            <person name="Zerillo M.M."/>
            <person name="Beakes G.W."/>
            <person name="Boore J.L."/>
            <person name="Busam D."/>
            <person name="Dumas B."/>
            <person name="Ferriera S."/>
            <person name="Fuerstenberg S.I."/>
            <person name="Gachon C.M."/>
            <person name="Gaulin E."/>
            <person name="Govers F."/>
            <person name="Grenville-Briggs L."/>
            <person name="Horner N."/>
            <person name="Hostetler J."/>
            <person name="Jiang R.H."/>
            <person name="Johnson J."/>
            <person name="Krajaejun T."/>
            <person name="Lin H."/>
            <person name="Meijer H.J."/>
            <person name="Moore B."/>
            <person name="Morris P."/>
            <person name="Phuntmart V."/>
            <person name="Puiu D."/>
            <person name="Shetty J."/>
            <person name="Stajich J.E."/>
            <person name="Tripathy S."/>
            <person name="Wawra S."/>
            <person name="van West P."/>
            <person name="Whitty B.R."/>
            <person name="Coutinho P.M."/>
            <person name="Henrissat B."/>
            <person name="Martin F."/>
            <person name="Thomas P.D."/>
            <person name="Tyler B.M."/>
            <person name="De Vries R.P."/>
            <person name="Kamoun S."/>
            <person name="Yandell M."/>
            <person name="Tisserat N."/>
            <person name="Buell C.R."/>
        </authorList>
    </citation>
    <scope>NUCLEOTIDE SEQUENCE</scope>
    <source>
        <strain evidence="10">DAOM:BR144</strain>
    </source>
</reference>
<dbReference type="Gene3D" id="3.10.20.340">
    <property type="entry name" value="ArgJ beta chain, C-terminal domain"/>
    <property type="match status" value="1"/>
</dbReference>
<name>K3WRB2_GLOUD</name>
<dbReference type="EC" id="2.3.1.35" evidence="8"/>
<keyword evidence="5 8" id="KW-0068">Autocatalytic cleavage</keyword>